<dbReference type="EMBL" id="BOPV01000001">
    <property type="protein sequence ID" value="GIL41232.1"/>
    <property type="molecule type" value="Genomic_DNA"/>
</dbReference>
<dbReference type="RefSeq" id="WP_420244637.1">
    <property type="nucleotide sequence ID" value="NZ_BOPV01000001.1"/>
</dbReference>
<feature type="chain" id="PRO_5035933357" description="DUF4440 domain-containing protein" evidence="1">
    <location>
        <begin position="20"/>
        <end position="143"/>
    </location>
</feature>
<feature type="signal peptide" evidence="1">
    <location>
        <begin position="1"/>
        <end position="19"/>
    </location>
</feature>
<accession>A0A8S8XGZ9</accession>
<protein>
    <recommendedName>
        <fullName evidence="2">DUF4440 domain-containing protein</fullName>
    </recommendedName>
</protein>
<name>A0A8S8XGZ9_9PROT</name>
<dbReference type="Pfam" id="PF14534">
    <property type="entry name" value="DUF4440"/>
    <property type="match status" value="1"/>
</dbReference>
<dbReference type="Gene3D" id="3.10.450.50">
    <property type="match status" value="1"/>
</dbReference>
<keyword evidence="1" id="KW-0732">Signal</keyword>
<dbReference type="InterPro" id="IPR032710">
    <property type="entry name" value="NTF2-like_dom_sf"/>
</dbReference>
<dbReference type="InterPro" id="IPR027843">
    <property type="entry name" value="DUF4440"/>
</dbReference>
<evidence type="ECO:0000259" key="2">
    <source>
        <dbReference type="Pfam" id="PF14534"/>
    </source>
</evidence>
<reference evidence="3" key="1">
    <citation type="submission" date="2021-02" db="EMBL/GenBank/DDBJ databases">
        <title>Genome sequence of Rhodospirillales sp. strain TMPK1 isolated from soil.</title>
        <authorList>
            <person name="Nakai R."/>
            <person name="Kusada H."/>
            <person name="Tamaki H."/>
        </authorList>
    </citation>
    <scope>NUCLEOTIDE SEQUENCE</scope>
    <source>
        <strain evidence="3">TMPK1</strain>
    </source>
</reference>
<evidence type="ECO:0000313" key="4">
    <source>
        <dbReference type="Proteomes" id="UP000681075"/>
    </source>
</evidence>
<dbReference type="SUPFAM" id="SSF54427">
    <property type="entry name" value="NTF2-like"/>
    <property type="match status" value="1"/>
</dbReference>
<feature type="domain" description="DUF4440" evidence="2">
    <location>
        <begin position="27"/>
        <end position="132"/>
    </location>
</feature>
<dbReference type="Proteomes" id="UP000681075">
    <property type="component" value="Unassembled WGS sequence"/>
</dbReference>
<evidence type="ECO:0000313" key="3">
    <source>
        <dbReference type="EMBL" id="GIL41232.1"/>
    </source>
</evidence>
<proteinExistence type="predicted"/>
<dbReference type="AlphaFoldDB" id="A0A8S8XGZ9"/>
<keyword evidence="4" id="KW-1185">Reference proteome</keyword>
<evidence type="ECO:0000256" key="1">
    <source>
        <dbReference type="SAM" id="SignalP"/>
    </source>
</evidence>
<organism evidence="3 4">
    <name type="scientific">Roseiterribacter gracilis</name>
    <dbReference type="NCBI Taxonomy" id="2812848"/>
    <lineage>
        <taxon>Bacteria</taxon>
        <taxon>Pseudomonadati</taxon>
        <taxon>Pseudomonadota</taxon>
        <taxon>Alphaproteobacteria</taxon>
        <taxon>Rhodospirillales</taxon>
        <taxon>Roseiterribacteraceae</taxon>
        <taxon>Roseiterribacter</taxon>
    </lineage>
</organism>
<gene>
    <name evidence="3" type="ORF">TMPK1_34690</name>
</gene>
<comment type="caution">
    <text evidence="3">The sequence shown here is derived from an EMBL/GenBank/DDBJ whole genome shotgun (WGS) entry which is preliminary data.</text>
</comment>
<sequence length="143" mass="15612">MRRALLLTTWVLVSGLAQAAPDRTQEVLQIERDWCGAYQRGDVAYLEKLMTPDFTLIGSGGTVNTAASEIDELKTGKVKYSLFENRDMKVRFYGDTAIVIGRTHAVGVSEGTAFDIDVAFTDTLVKLNGTWRAVAGHASRKGA</sequence>